<evidence type="ECO:0000256" key="1">
    <source>
        <dbReference type="SAM" id="MobiDB-lite"/>
    </source>
</evidence>
<keyword evidence="3" id="KW-1185">Reference proteome</keyword>
<feature type="non-terminal residue" evidence="2">
    <location>
        <position position="64"/>
    </location>
</feature>
<proteinExistence type="predicted"/>
<dbReference type="EMBL" id="RWJN01000138">
    <property type="protein sequence ID" value="TCD66363.1"/>
    <property type="molecule type" value="Genomic_DNA"/>
</dbReference>
<comment type="caution">
    <text evidence="2">The sequence shown here is derived from an EMBL/GenBank/DDBJ whole genome shotgun (WGS) entry which is preliminary data.</text>
</comment>
<name>A0A4R0RHT9_9APHY</name>
<sequence length="64" mass="7001">MVSNAHSLHLGTQTRRTLHAGATTLEKCTCPLHPPHPRVLREDFRHEAPAVVPQDAPDSLSMAP</sequence>
<dbReference type="Proteomes" id="UP000292702">
    <property type="component" value="Unassembled WGS sequence"/>
</dbReference>
<organism evidence="2 3">
    <name type="scientific">Steccherinum ochraceum</name>
    <dbReference type="NCBI Taxonomy" id="92696"/>
    <lineage>
        <taxon>Eukaryota</taxon>
        <taxon>Fungi</taxon>
        <taxon>Dikarya</taxon>
        <taxon>Basidiomycota</taxon>
        <taxon>Agaricomycotina</taxon>
        <taxon>Agaricomycetes</taxon>
        <taxon>Polyporales</taxon>
        <taxon>Steccherinaceae</taxon>
        <taxon>Steccherinum</taxon>
    </lineage>
</organism>
<evidence type="ECO:0000313" key="2">
    <source>
        <dbReference type="EMBL" id="TCD66363.1"/>
    </source>
</evidence>
<feature type="region of interest" description="Disordered" evidence="1">
    <location>
        <begin position="44"/>
        <end position="64"/>
    </location>
</feature>
<evidence type="ECO:0000313" key="3">
    <source>
        <dbReference type="Proteomes" id="UP000292702"/>
    </source>
</evidence>
<accession>A0A4R0RHT9</accession>
<dbReference type="AlphaFoldDB" id="A0A4R0RHT9"/>
<protein>
    <submittedName>
        <fullName evidence="2">Uncharacterized protein</fullName>
    </submittedName>
</protein>
<reference evidence="2 3" key="1">
    <citation type="submission" date="2018-11" db="EMBL/GenBank/DDBJ databases">
        <title>Genome assembly of Steccherinum ochraceum LE-BIN_3174, the white-rot fungus of the Steccherinaceae family (The Residual Polyporoid clade, Polyporales, Basidiomycota).</title>
        <authorList>
            <person name="Fedorova T.V."/>
            <person name="Glazunova O.A."/>
            <person name="Landesman E.O."/>
            <person name="Moiseenko K.V."/>
            <person name="Psurtseva N.V."/>
            <person name="Savinova O.S."/>
            <person name="Shakhova N.V."/>
            <person name="Tyazhelova T.V."/>
            <person name="Vasina D.V."/>
        </authorList>
    </citation>
    <scope>NUCLEOTIDE SEQUENCE [LARGE SCALE GENOMIC DNA]</scope>
    <source>
        <strain evidence="2 3">LE-BIN_3174</strain>
    </source>
</reference>
<gene>
    <name evidence="2" type="ORF">EIP91_001469</name>
</gene>